<organism evidence="9 10">
    <name type="scientific">Hoeflea poritis</name>
    <dbReference type="NCBI Taxonomy" id="2993659"/>
    <lineage>
        <taxon>Bacteria</taxon>
        <taxon>Pseudomonadati</taxon>
        <taxon>Pseudomonadota</taxon>
        <taxon>Alphaproteobacteria</taxon>
        <taxon>Hyphomicrobiales</taxon>
        <taxon>Rhizobiaceae</taxon>
        <taxon>Hoeflea</taxon>
    </lineage>
</organism>
<dbReference type="Gene3D" id="3.40.640.10">
    <property type="entry name" value="Type I PLP-dependent aspartate aminotransferase-like (Major domain)"/>
    <property type="match status" value="1"/>
</dbReference>
<dbReference type="Pfam" id="PF00155">
    <property type="entry name" value="Aminotran_1_2"/>
    <property type="match status" value="1"/>
</dbReference>
<keyword evidence="10" id="KW-1185">Reference proteome</keyword>
<comment type="cofactor">
    <cofactor evidence="1 7">
        <name>pyridoxal 5'-phosphate</name>
        <dbReference type="ChEBI" id="CHEBI:597326"/>
    </cofactor>
</comment>
<evidence type="ECO:0000313" key="10">
    <source>
        <dbReference type="Proteomes" id="UP001148313"/>
    </source>
</evidence>
<dbReference type="GO" id="GO:0008483">
    <property type="term" value="F:transaminase activity"/>
    <property type="evidence" value="ECO:0007669"/>
    <property type="project" value="UniProtKB-KW"/>
</dbReference>
<dbReference type="Proteomes" id="UP001148313">
    <property type="component" value="Unassembled WGS sequence"/>
</dbReference>
<comment type="subunit">
    <text evidence="3">Homodimer.</text>
</comment>
<evidence type="ECO:0000259" key="8">
    <source>
        <dbReference type="Pfam" id="PF00155"/>
    </source>
</evidence>
<dbReference type="InterPro" id="IPR000796">
    <property type="entry name" value="Asp_trans"/>
</dbReference>
<dbReference type="Gene3D" id="3.90.1150.10">
    <property type="entry name" value="Aspartate Aminotransferase, domain 1"/>
    <property type="match status" value="1"/>
</dbReference>
<evidence type="ECO:0000256" key="1">
    <source>
        <dbReference type="ARBA" id="ARBA00001933"/>
    </source>
</evidence>
<evidence type="ECO:0000313" key="9">
    <source>
        <dbReference type="EMBL" id="MDA4847243.1"/>
    </source>
</evidence>
<evidence type="ECO:0000256" key="2">
    <source>
        <dbReference type="ARBA" id="ARBA00007441"/>
    </source>
</evidence>
<dbReference type="InterPro" id="IPR015424">
    <property type="entry name" value="PyrdxlP-dep_Trfase"/>
</dbReference>
<dbReference type="EC" id="2.6.1.-" evidence="7"/>
<gene>
    <name evidence="9" type="ORF">OOZ53_17920</name>
</gene>
<accession>A0ABT4VRB6</accession>
<dbReference type="PANTHER" id="PTHR11879:SF22">
    <property type="entry name" value="ASPARTATE AMINOTRANSFERASE, MITOCHONDRIAL"/>
    <property type="match status" value="1"/>
</dbReference>
<dbReference type="PANTHER" id="PTHR11879">
    <property type="entry name" value="ASPARTATE AMINOTRANSFERASE"/>
    <property type="match status" value="1"/>
</dbReference>
<comment type="similarity">
    <text evidence="2 7">Belongs to the class-I pyridoxal-phosphate-dependent aminotransferase family.</text>
</comment>
<keyword evidence="5 7" id="KW-0808">Transferase</keyword>
<evidence type="ECO:0000256" key="4">
    <source>
        <dbReference type="ARBA" id="ARBA00022576"/>
    </source>
</evidence>
<dbReference type="InterPro" id="IPR004838">
    <property type="entry name" value="NHTrfase_class1_PyrdxlP-BS"/>
</dbReference>
<evidence type="ECO:0000256" key="7">
    <source>
        <dbReference type="RuleBase" id="RU000481"/>
    </source>
</evidence>
<evidence type="ECO:0000256" key="5">
    <source>
        <dbReference type="ARBA" id="ARBA00022679"/>
    </source>
</evidence>
<evidence type="ECO:0000256" key="6">
    <source>
        <dbReference type="ARBA" id="ARBA00022898"/>
    </source>
</evidence>
<comment type="caution">
    <text evidence="9">The sequence shown here is derived from an EMBL/GenBank/DDBJ whole genome shotgun (WGS) entry which is preliminary data.</text>
</comment>
<evidence type="ECO:0000256" key="3">
    <source>
        <dbReference type="ARBA" id="ARBA00011738"/>
    </source>
</evidence>
<dbReference type="RefSeq" id="WP_271091053.1">
    <property type="nucleotide sequence ID" value="NZ_JAPJZH010000011.1"/>
</dbReference>
<dbReference type="NCBIfam" id="NF006719">
    <property type="entry name" value="PRK09257.1"/>
    <property type="match status" value="1"/>
</dbReference>
<dbReference type="PROSITE" id="PS00105">
    <property type="entry name" value="AA_TRANSFER_CLASS_1"/>
    <property type="match status" value="1"/>
</dbReference>
<keyword evidence="6" id="KW-0663">Pyridoxal phosphate</keyword>
<protein>
    <recommendedName>
        <fullName evidence="7">Aminotransferase</fullName>
        <ecNumber evidence="7">2.6.1.-</ecNumber>
    </recommendedName>
</protein>
<keyword evidence="4 7" id="KW-0032">Aminotransferase</keyword>
<dbReference type="InterPro" id="IPR015421">
    <property type="entry name" value="PyrdxlP-dep_Trfase_major"/>
</dbReference>
<dbReference type="SUPFAM" id="SSF53383">
    <property type="entry name" value="PLP-dependent transferases"/>
    <property type="match status" value="1"/>
</dbReference>
<dbReference type="PRINTS" id="PR00799">
    <property type="entry name" value="TRANSAMINASE"/>
</dbReference>
<dbReference type="CDD" id="cd00609">
    <property type="entry name" value="AAT_like"/>
    <property type="match status" value="1"/>
</dbReference>
<dbReference type="EMBL" id="JAPJZH010000011">
    <property type="protein sequence ID" value="MDA4847243.1"/>
    <property type="molecule type" value="Genomic_DNA"/>
</dbReference>
<sequence>MFEKLQPAPPDKILALLAQYREDGRADKIDLGVGVYKDEQGETPVMRSIREAEKRLYEEQTTKSYVGLQGDKAFCAVMGTLVLGDAILGERMRVCQSLGGSGALSIIAMMINRARPNATVWLSDPSWPNHIPLLSGAGLKPQSYPYYDAATGAILFEEMMAALRGAEAGDIVLLHGCCHNPTGADLSLEQWAAIADLCAEKGLFPFVDLAYQGFGDGLEEDVAGVRLMAQKVPELAIAASCSKNFAVYRERAGAAILVSNDAGALDNAFSQLLSVKRSVYSMPPDHGGAIVRIVLEDAGLRADWMEELEGMRSRMVTLRRDFADALRRASNSERFDFIAEQKGMFSRLGLTTGQIDTLRNDHGIYIVGDSRINIAGLHHDKLDDLARAIVAVSS</sequence>
<reference evidence="9" key="1">
    <citation type="submission" date="2022-11" db="EMBL/GenBank/DDBJ databases">
        <title>Hoeflea poritis sp. nov., isolated from scleractinian coral Porites lutea.</title>
        <authorList>
            <person name="Zhang G."/>
            <person name="Wei Q."/>
            <person name="Cai L."/>
        </authorList>
    </citation>
    <scope>NUCLEOTIDE SEQUENCE</scope>
    <source>
        <strain evidence="9">E7-10</strain>
    </source>
</reference>
<name>A0ABT4VRB6_9HYPH</name>
<dbReference type="InterPro" id="IPR004839">
    <property type="entry name" value="Aminotransferase_I/II_large"/>
</dbReference>
<proteinExistence type="inferred from homology"/>
<feature type="domain" description="Aminotransferase class I/classII large" evidence="8">
    <location>
        <begin position="27"/>
        <end position="389"/>
    </location>
</feature>
<dbReference type="InterPro" id="IPR015422">
    <property type="entry name" value="PyrdxlP-dep_Trfase_small"/>
</dbReference>